<dbReference type="InterPro" id="IPR036291">
    <property type="entry name" value="NAD(P)-bd_dom_sf"/>
</dbReference>
<name>A0A420WN51_9PROT</name>
<keyword evidence="2" id="KW-0560">Oxidoreductase</keyword>
<sequence>MHRILITGAAGAIGNVLREGLRGRYPVVRVTDRAALGPAQKGEEVVEGLDLADLAGLEAAMKDVDAVVHLAGTPVEQPWEPILANNIIGLHNTYEAARRQGVKRIIFASSNHTIGFHPRGRHIDETVPPRPDGRYGVSKVFGEAMGRLYADKHGMEIINLRIGSFKPKPKNVRMLNTWLSHRDCVHLVDVCLRAAGIHFEIIYGVSANSRNKWHDSLAARIGYRPQDNAEEYAAEILAAMQPEDEPLTERLFHGGEYCAMEFDGDLAKIG</sequence>
<reference evidence="5 6" key="1">
    <citation type="submission" date="2018-10" db="EMBL/GenBank/DDBJ databases">
        <title>Comparative analysis of microorganisms from saline springs in Andes Mountain Range, Colombia.</title>
        <authorList>
            <person name="Rubin E."/>
        </authorList>
    </citation>
    <scope>NUCLEOTIDE SEQUENCE [LARGE SCALE GENOMIC DNA]</scope>
    <source>
        <strain evidence="5 6">USBA 36</strain>
    </source>
</reference>
<dbReference type="EMBL" id="RBIG01000001">
    <property type="protein sequence ID" value="RKQ72352.1"/>
    <property type="molecule type" value="Genomic_DNA"/>
</dbReference>
<evidence type="ECO:0000256" key="1">
    <source>
        <dbReference type="ARBA" id="ARBA00007637"/>
    </source>
</evidence>
<dbReference type="Proteomes" id="UP000277424">
    <property type="component" value="Unassembled WGS sequence"/>
</dbReference>
<proteinExistence type="inferred from homology"/>
<dbReference type="PANTHER" id="PTHR43103">
    <property type="entry name" value="NUCLEOSIDE-DIPHOSPHATE-SUGAR EPIMERASE"/>
    <property type="match status" value="1"/>
</dbReference>
<comment type="similarity">
    <text evidence="1">Belongs to the NAD(P)-dependent epimerase/dehydratase family.</text>
</comment>
<dbReference type="AlphaFoldDB" id="A0A420WN51"/>
<dbReference type="Gene3D" id="3.40.50.720">
    <property type="entry name" value="NAD(P)-binding Rossmann-like Domain"/>
    <property type="match status" value="1"/>
</dbReference>
<dbReference type="PANTHER" id="PTHR43103:SF5">
    <property type="entry name" value="4-EPIMERASE, PUTATIVE (AFU_ORTHOLOGUE AFUA_7G00360)-RELATED"/>
    <property type="match status" value="1"/>
</dbReference>
<accession>A0A420WN51</accession>
<dbReference type="SUPFAM" id="SSF51735">
    <property type="entry name" value="NAD(P)-binding Rossmann-fold domains"/>
    <property type="match status" value="1"/>
</dbReference>
<evidence type="ECO:0000313" key="5">
    <source>
        <dbReference type="EMBL" id="RKQ72352.1"/>
    </source>
</evidence>
<comment type="caution">
    <text evidence="5">The sequence shown here is derived from an EMBL/GenBank/DDBJ whole genome shotgun (WGS) entry which is preliminary data.</text>
</comment>
<dbReference type="InterPro" id="IPR001509">
    <property type="entry name" value="Epimerase_deHydtase"/>
</dbReference>
<keyword evidence="3" id="KW-0520">NAD</keyword>
<dbReference type="OrthoDB" id="8770295at2"/>
<evidence type="ECO:0000313" key="6">
    <source>
        <dbReference type="Proteomes" id="UP000277424"/>
    </source>
</evidence>
<evidence type="ECO:0000256" key="2">
    <source>
        <dbReference type="ARBA" id="ARBA00023002"/>
    </source>
</evidence>
<organism evidence="5 6">
    <name type="scientific">Oceanibaculum indicum</name>
    <dbReference type="NCBI Taxonomy" id="526216"/>
    <lineage>
        <taxon>Bacteria</taxon>
        <taxon>Pseudomonadati</taxon>
        <taxon>Pseudomonadota</taxon>
        <taxon>Alphaproteobacteria</taxon>
        <taxon>Rhodospirillales</taxon>
        <taxon>Oceanibaculaceae</taxon>
        <taxon>Oceanibaculum</taxon>
    </lineage>
</organism>
<dbReference type="Pfam" id="PF01370">
    <property type="entry name" value="Epimerase"/>
    <property type="match status" value="1"/>
</dbReference>
<gene>
    <name evidence="5" type="ORF">BCL74_0116</name>
</gene>
<dbReference type="GO" id="GO:0016491">
    <property type="term" value="F:oxidoreductase activity"/>
    <property type="evidence" value="ECO:0007669"/>
    <property type="project" value="UniProtKB-KW"/>
</dbReference>
<dbReference type="RefSeq" id="WP_121216722.1">
    <property type="nucleotide sequence ID" value="NZ_RBIG01000001.1"/>
</dbReference>
<protein>
    <submittedName>
        <fullName evidence="5">Uronate dehydrogenase</fullName>
    </submittedName>
</protein>
<evidence type="ECO:0000259" key="4">
    <source>
        <dbReference type="Pfam" id="PF01370"/>
    </source>
</evidence>
<evidence type="ECO:0000256" key="3">
    <source>
        <dbReference type="ARBA" id="ARBA00023027"/>
    </source>
</evidence>
<feature type="domain" description="NAD-dependent epimerase/dehydratase" evidence="4">
    <location>
        <begin position="4"/>
        <end position="163"/>
    </location>
</feature>